<protein>
    <submittedName>
        <fullName evidence="2">DUF3667 domain-containing protein</fullName>
    </submittedName>
</protein>
<feature type="transmembrane region" description="Helical" evidence="1">
    <location>
        <begin position="256"/>
        <end position="279"/>
    </location>
</feature>
<dbReference type="Pfam" id="PF12412">
    <property type="entry name" value="DUF3667"/>
    <property type="match status" value="1"/>
</dbReference>
<reference evidence="2" key="2">
    <citation type="journal article" date="2024" name="Antonie Van Leeuwenhoek">
        <title>Roseihalotalea indica gen. nov., sp. nov., a halophilic Bacteroidetes from mesopelagic Southwest Indian Ocean with higher carbohydrate metabolic potential.</title>
        <authorList>
            <person name="Chen B."/>
            <person name="Zhang M."/>
            <person name="Lin D."/>
            <person name="Ye J."/>
            <person name="Tang K."/>
        </authorList>
    </citation>
    <scope>NUCLEOTIDE SEQUENCE</scope>
    <source>
        <strain evidence="2">TK19036</strain>
    </source>
</reference>
<feature type="transmembrane region" description="Helical" evidence="1">
    <location>
        <begin position="230"/>
        <end position="250"/>
    </location>
</feature>
<dbReference type="AlphaFoldDB" id="A0AA49JIY3"/>
<proteinExistence type="predicted"/>
<feature type="transmembrane region" description="Helical" evidence="1">
    <location>
        <begin position="186"/>
        <end position="210"/>
    </location>
</feature>
<dbReference type="EMBL" id="CP120682">
    <property type="protein sequence ID" value="WKN37467.1"/>
    <property type="molecule type" value="Genomic_DNA"/>
</dbReference>
<gene>
    <name evidence="2" type="ORF">K4G66_01935</name>
</gene>
<feature type="transmembrane region" description="Helical" evidence="1">
    <location>
        <begin position="86"/>
        <end position="104"/>
    </location>
</feature>
<evidence type="ECO:0000256" key="1">
    <source>
        <dbReference type="SAM" id="Phobius"/>
    </source>
</evidence>
<feature type="transmembrane region" description="Helical" evidence="1">
    <location>
        <begin position="291"/>
        <end position="316"/>
    </location>
</feature>
<reference evidence="2" key="1">
    <citation type="journal article" date="2023" name="Comput. Struct. Biotechnol. J.">
        <title>Discovery of a novel marine Bacteroidetes with a rich repertoire of carbohydrate-active enzymes.</title>
        <authorList>
            <person name="Chen B."/>
            <person name="Liu G."/>
            <person name="Chen Q."/>
            <person name="Wang H."/>
            <person name="Liu L."/>
            <person name="Tang K."/>
        </authorList>
    </citation>
    <scope>NUCLEOTIDE SEQUENCE</scope>
    <source>
        <strain evidence="2">TK19036</strain>
    </source>
</reference>
<sequence>MKIRRKTQQCLNCGLTLNAVYNFCPRCGQENNDNNVSFGTFVREFFANYFSFDTRFAHSITPFLIKPGYLTNRFNEGQRVNYVHPLRLYIIISVLFFFLATWLVKASLAEVSIDRISSPEMQTQADSIQQSLGFQQVMAILENESLSDQEAIDSLDQMDFITLDSTRLATSIFHQVRRVAKNDLDVFAGFVLQNMPIMMFILIPLFAFLLKVFYIRRKNPLYVQHLTHALHLHAFMLFLLSFLLMLYIIFDINETVSIWTNLIVSLLMIVYVFFSFLRVYQQNWFKTSIKLFFIISVYCWVLFFFGLSEAMISFMLF</sequence>
<accession>A0AA49JIY3</accession>
<dbReference type="InterPro" id="IPR022134">
    <property type="entry name" value="DUF3667"/>
</dbReference>
<keyword evidence="1" id="KW-1133">Transmembrane helix</keyword>
<name>A0AA49JIY3_9BACT</name>
<organism evidence="2">
    <name type="scientific">Roseihalotalea indica</name>
    <dbReference type="NCBI Taxonomy" id="2867963"/>
    <lineage>
        <taxon>Bacteria</taxon>
        <taxon>Pseudomonadati</taxon>
        <taxon>Bacteroidota</taxon>
        <taxon>Cytophagia</taxon>
        <taxon>Cytophagales</taxon>
        <taxon>Catalimonadaceae</taxon>
        <taxon>Roseihalotalea</taxon>
    </lineage>
</organism>
<keyword evidence="1" id="KW-0812">Transmembrane</keyword>
<keyword evidence="1" id="KW-0472">Membrane</keyword>
<evidence type="ECO:0000313" key="2">
    <source>
        <dbReference type="EMBL" id="WKN37467.1"/>
    </source>
</evidence>